<dbReference type="InterPro" id="IPR011712">
    <property type="entry name" value="Sig_transdc_His_kin_sub3_dim/P"/>
</dbReference>
<feature type="domain" description="Histidine kinase/HSP90-like ATPase" evidence="10">
    <location>
        <begin position="308"/>
        <end position="398"/>
    </location>
</feature>
<evidence type="ECO:0000256" key="1">
    <source>
        <dbReference type="ARBA" id="ARBA00000085"/>
    </source>
</evidence>
<evidence type="ECO:0000256" key="3">
    <source>
        <dbReference type="ARBA" id="ARBA00022553"/>
    </source>
</evidence>
<keyword evidence="7" id="KW-0067">ATP-binding</keyword>
<dbReference type="PANTHER" id="PTHR24421">
    <property type="entry name" value="NITRATE/NITRITE SENSOR PROTEIN NARX-RELATED"/>
    <property type="match status" value="1"/>
</dbReference>
<keyword evidence="3" id="KW-0597">Phosphoprotein</keyword>
<feature type="transmembrane region" description="Helical" evidence="9">
    <location>
        <begin position="94"/>
        <end position="122"/>
    </location>
</feature>
<dbReference type="InterPro" id="IPR036890">
    <property type="entry name" value="HATPase_C_sf"/>
</dbReference>
<dbReference type="GO" id="GO:0046983">
    <property type="term" value="F:protein dimerization activity"/>
    <property type="evidence" value="ECO:0007669"/>
    <property type="project" value="InterPro"/>
</dbReference>
<comment type="caution">
    <text evidence="11">The sequence shown here is derived from an EMBL/GenBank/DDBJ whole genome shotgun (WGS) entry which is preliminary data.</text>
</comment>
<dbReference type="AlphaFoldDB" id="A0A3A4KAF4"/>
<name>A0A3A4KAF4_9NOCA</name>
<evidence type="ECO:0000256" key="8">
    <source>
        <dbReference type="ARBA" id="ARBA00023012"/>
    </source>
</evidence>
<dbReference type="GO" id="GO:0000155">
    <property type="term" value="F:phosphorelay sensor kinase activity"/>
    <property type="evidence" value="ECO:0007669"/>
    <property type="project" value="InterPro"/>
</dbReference>
<dbReference type="Gene3D" id="3.30.565.10">
    <property type="entry name" value="Histidine kinase-like ATPase, C-terminal domain"/>
    <property type="match status" value="1"/>
</dbReference>
<organism evidence="11 12">
    <name type="scientific">Nocardia panacis</name>
    <dbReference type="NCBI Taxonomy" id="2340916"/>
    <lineage>
        <taxon>Bacteria</taxon>
        <taxon>Bacillati</taxon>
        <taxon>Actinomycetota</taxon>
        <taxon>Actinomycetes</taxon>
        <taxon>Mycobacteriales</taxon>
        <taxon>Nocardiaceae</taxon>
        <taxon>Nocardia</taxon>
    </lineage>
</organism>
<dbReference type="EMBL" id="QZFU01000019">
    <property type="protein sequence ID" value="RJO75005.1"/>
    <property type="molecule type" value="Genomic_DNA"/>
</dbReference>
<keyword evidence="6 11" id="KW-0418">Kinase</keyword>
<dbReference type="InterPro" id="IPR050482">
    <property type="entry name" value="Sensor_HK_TwoCompSys"/>
</dbReference>
<sequence length="404" mass="43154">MDVTHATPRIRERIRAFVRHPVATFYAALEELPYDYPPALILLSDAAAGVVGIVASAQRAGYWPTPLPVLAMVLLFFSLPLFCLSGLLPHPISLGAAGLAAAAAFLLQPVPADFAPFVLVVAVGQVSAITSRRVSIAFGLVAVAELIGFVLAGPYEGLPMYCGGVVLGWLVGVMLQHQRRYLYQEREYQEIRAVRAADAERGRIAREVHDVIAHSLSVTLLHLTAARHSLQTDRDVDEAVAALTDAERLGRQAMADIRRTIGLLDARPAGSAPEPGLADFTDLVGDFVRAGLRVDYAATGEVAVVSPAVGLALYRIGQESLANVVKHAPDSTVRVRLGVDAALAELTVDNTLPARPTRTGRGMGLSGMRRRAELLGGRIVAGPRGTGWSVRVRFPLVPARLGVR</sequence>
<dbReference type="Pfam" id="PF07730">
    <property type="entry name" value="HisKA_3"/>
    <property type="match status" value="1"/>
</dbReference>
<dbReference type="Proteomes" id="UP000266677">
    <property type="component" value="Unassembled WGS sequence"/>
</dbReference>
<dbReference type="CDD" id="cd16917">
    <property type="entry name" value="HATPase_UhpB-NarQ-NarX-like"/>
    <property type="match status" value="1"/>
</dbReference>
<dbReference type="EC" id="2.7.13.3" evidence="2"/>
<keyword evidence="9" id="KW-0812">Transmembrane</keyword>
<feature type="transmembrane region" description="Helical" evidence="9">
    <location>
        <begin position="134"/>
        <end position="152"/>
    </location>
</feature>
<dbReference type="GO" id="GO:0005524">
    <property type="term" value="F:ATP binding"/>
    <property type="evidence" value="ECO:0007669"/>
    <property type="project" value="UniProtKB-KW"/>
</dbReference>
<keyword evidence="9" id="KW-0472">Membrane</keyword>
<accession>A0A3A4KAF4</accession>
<evidence type="ECO:0000259" key="10">
    <source>
        <dbReference type="SMART" id="SM00387"/>
    </source>
</evidence>
<dbReference type="SUPFAM" id="SSF55874">
    <property type="entry name" value="ATPase domain of HSP90 chaperone/DNA topoisomerase II/histidine kinase"/>
    <property type="match status" value="1"/>
</dbReference>
<dbReference type="OrthoDB" id="227596at2"/>
<dbReference type="SMART" id="SM00387">
    <property type="entry name" value="HATPase_c"/>
    <property type="match status" value="1"/>
</dbReference>
<keyword evidence="12" id="KW-1185">Reference proteome</keyword>
<evidence type="ECO:0000256" key="2">
    <source>
        <dbReference type="ARBA" id="ARBA00012438"/>
    </source>
</evidence>
<evidence type="ECO:0000256" key="7">
    <source>
        <dbReference type="ARBA" id="ARBA00022840"/>
    </source>
</evidence>
<feature type="transmembrane region" description="Helical" evidence="9">
    <location>
        <begin position="158"/>
        <end position="176"/>
    </location>
</feature>
<keyword evidence="8" id="KW-0902">Two-component regulatory system</keyword>
<evidence type="ECO:0000256" key="4">
    <source>
        <dbReference type="ARBA" id="ARBA00022679"/>
    </source>
</evidence>
<comment type="catalytic activity">
    <reaction evidence="1">
        <text>ATP + protein L-histidine = ADP + protein N-phospho-L-histidine.</text>
        <dbReference type="EC" id="2.7.13.3"/>
    </reaction>
</comment>
<dbReference type="Gene3D" id="1.20.5.1930">
    <property type="match status" value="1"/>
</dbReference>
<evidence type="ECO:0000256" key="9">
    <source>
        <dbReference type="SAM" id="Phobius"/>
    </source>
</evidence>
<proteinExistence type="predicted"/>
<evidence type="ECO:0000313" key="11">
    <source>
        <dbReference type="EMBL" id="RJO75005.1"/>
    </source>
</evidence>
<keyword evidence="5" id="KW-0547">Nucleotide-binding</keyword>
<keyword evidence="9" id="KW-1133">Transmembrane helix</keyword>
<dbReference type="Pfam" id="PF02518">
    <property type="entry name" value="HATPase_c"/>
    <property type="match status" value="1"/>
</dbReference>
<feature type="transmembrane region" description="Helical" evidence="9">
    <location>
        <begin position="69"/>
        <end position="88"/>
    </location>
</feature>
<keyword evidence="4" id="KW-0808">Transferase</keyword>
<dbReference type="RefSeq" id="WP_120041878.1">
    <property type="nucleotide sequence ID" value="NZ_QZFU01000019.1"/>
</dbReference>
<reference evidence="11 12" key="1">
    <citation type="submission" date="2018-09" db="EMBL/GenBank/DDBJ databases">
        <title>YIM PH21274 draft genome.</title>
        <authorList>
            <person name="Miao C."/>
        </authorList>
    </citation>
    <scope>NUCLEOTIDE SEQUENCE [LARGE SCALE GENOMIC DNA]</scope>
    <source>
        <strain evidence="11 12">YIM PH 21724</strain>
    </source>
</reference>
<dbReference type="InterPro" id="IPR003594">
    <property type="entry name" value="HATPase_dom"/>
</dbReference>
<gene>
    <name evidence="11" type="ORF">D5S18_16550</name>
</gene>
<evidence type="ECO:0000256" key="6">
    <source>
        <dbReference type="ARBA" id="ARBA00022777"/>
    </source>
</evidence>
<evidence type="ECO:0000313" key="12">
    <source>
        <dbReference type="Proteomes" id="UP000266677"/>
    </source>
</evidence>
<evidence type="ECO:0000256" key="5">
    <source>
        <dbReference type="ARBA" id="ARBA00022741"/>
    </source>
</evidence>
<dbReference type="PANTHER" id="PTHR24421:SF10">
    <property type="entry name" value="NITRATE_NITRITE SENSOR PROTEIN NARQ"/>
    <property type="match status" value="1"/>
</dbReference>
<protein>
    <recommendedName>
        <fullName evidence="2">histidine kinase</fullName>
        <ecNumber evidence="2">2.7.13.3</ecNumber>
    </recommendedName>
</protein>
<dbReference type="GO" id="GO:0016020">
    <property type="term" value="C:membrane"/>
    <property type="evidence" value="ECO:0007669"/>
    <property type="project" value="InterPro"/>
</dbReference>